<gene>
    <name evidence="2" type="ORF">PAMC26510_07330</name>
</gene>
<organism evidence="2 3">
    <name type="scientific">Caballeronia sordidicola</name>
    <name type="common">Burkholderia sordidicola</name>
    <dbReference type="NCBI Taxonomy" id="196367"/>
    <lineage>
        <taxon>Bacteria</taxon>
        <taxon>Pseudomonadati</taxon>
        <taxon>Pseudomonadota</taxon>
        <taxon>Betaproteobacteria</taxon>
        <taxon>Burkholderiales</taxon>
        <taxon>Burkholderiaceae</taxon>
        <taxon>Caballeronia</taxon>
    </lineage>
</organism>
<evidence type="ECO:0000313" key="3">
    <source>
        <dbReference type="Proteomes" id="UP000194546"/>
    </source>
</evidence>
<dbReference type="EMBL" id="NBTY01000042">
    <property type="protein sequence ID" value="OTP78508.1"/>
    <property type="molecule type" value="Genomic_DNA"/>
</dbReference>
<reference evidence="2 3" key="1">
    <citation type="submission" date="2017-03" db="EMBL/GenBank/DDBJ databases">
        <title>Genome analysis of strain PAMC 26510.</title>
        <authorList>
            <person name="Oh H.-M."/>
            <person name="Yang J.-A."/>
        </authorList>
    </citation>
    <scope>NUCLEOTIDE SEQUENCE [LARGE SCALE GENOMIC DNA]</scope>
    <source>
        <strain evidence="2 3">PAMC 26510</strain>
    </source>
</reference>
<dbReference type="AlphaFoldDB" id="A0A242N4B2"/>
<sequence length="39" mass="4648">MAYPEELAKWIDQRHCAGRPRRMEETPPLPSTFAYRNTK</sequence>
<name>A0A242N4B2_CABSO</name>
<evidence type="ECO:0000313" key="2">
    <source>
        <dbReference type="EMBL" id="OTP78508.1"/>
    </source>
</evidence>
<protein>
    <submittedName>
        <fullName evidence="2">Uncharacterized protein</fullName>
    </submittedName>
</protein>
<comment type="caution">
    <text evidence="2">The sequence shown here is derived from an EMBL/GenBank/DDBJ whole genome shotgun (WGS) entry which is preliminary data.</text>
</comment>
<proteinExistence type="predicted"/>
<evidence type="ECO:0000256" key="1">
    <source>
        <dbReference type="SAM" id="MobiDB-lite"/>
    </source>
</evidence>
<dbReference type="Proteomes" id="UP000194546">
    <property type="component" value="Unassembled WGS sequence"/>
</dbReference>
<accession>A0A242N4B2</accession>
<feature type="region of interest" description="Disordered" evidence="1">
    <location>
        <begin position="18"/>
        <end position="39"/>
    </location>
</feature>